<accession>A0ABR0AAK3</accession>
<dbReference type="Proteomes" id="UP001234178">
    <property type="component" value="Unassembled WGS sequence"/>
</dbReference>
<comment type="caution">
    <text evidence="2">The sequence shown here is derived from an EMBL/GenBank/DDBJ whole genome shotgun (WGS) entry which is preliminary data.</text>
</comment>
<name>A0ABR0AAK3_9CRUS</name>
<gene>
    <name evidence="2" type="ORF">OUZ56_007655</name>
</gene>
<protein>
    <submittedName>
        <fullName evidence="2">Uncharacterized protein</fullName>
    </submittedName>
</protein>
<evidence type="ECO:0000313" key="3">
    <source>
        <dbReference type="Proteomes" id="UP001234178"/>
    </source>
</evidence>
<sequence length="83" mass="9475">MNREPSPKRPFCLLGGAIIRDPSKLFLLTCFLLRLVSYYSVLSLPDRPLSFRSMKSGPRDCKSHTNHGPSESIPSKKKRRTQE</sequence>
<evidence type="ECO:0000313" key="2">
    <source>
        <dbReference type="EMBL" id="KAK4022175.1"/>
    </source>
</evidence>
<evidence type="ECO:0000256" key="1">
    <source>
        <dbReference type="SAM" id="MobiDB-lite"/>
    </source>
</evidence>
<proteinExistence type="predicted"/>
<feature type="region of interest" description="Disordered" evidence="1">
    <location>
        <begin position="50"/>
        <end position="83"/>
    </location>
</feature>
<keyword evidence="3" id="KW-1185">Reference proteome</keyword>
<reference evidence="2 3" key="1">
    <citation type="journal article" date="2023" name="Nucleic Acids Res.">
        <title>The hologenome of Daphnia magna reveals possible DNA methylation and microbiome-mediated evolution of the host genome.</title>
        <authorList>
            <person name="Chaturvedi A."/>
            <person name="Li X."/>
            <person name="Dhandapani V."/>
            <person name="Marshall H."/>
            <person name="Kissane S."/>
            <person name="Cuenca-Cambronero M."/>
            <person name="Asole G."/>
            <person name="Calvet F."/>
            <person name="Ruiz-Romero M."/>
            <person name="Marangio P."/>
            <person name="Guigo R."/>
            <person name="Rago D."/>
            <person name="Mirbahai L."/>
            <person name="Eastwood N."/>
            <person name="Colbourne J.K."/>
            <person name="Zhou J."/>
            <person name="Mallon E."/>
            <person name="Orsini L."/>
        </authorList>
    </citation>
    <scope>NUCLEOTIDE SEQUENCE [LARGE SCALE GENOMIC DNA]</scope>
    <source>
        <strain evidence="2">LRV0_1</strain>
    </source>
</reference>
<organism evidence="2 3">
    <name type="scientific">Daphnia magna</name>
    <dbReference type="NCBI Taxonomy" id="35525"/>
    <lineage>
        <taxon>Eukaryota</taxon>
        <taxon>Metazoa</taxon>
        <taxon>Ecdysozoa</taxon>
        <taxon>Arthropoda</taxon>
        <taxon>Crustacea</taxon>
        <taxon>Branchiopoda</taxon>
        <taxon>Diplostraca</taxon>
        <taxon>Cladocera</taxon>
        <taxon>Anomopoda</taxon>
        <taxon>Daphniidae</taxon>
        <taxon>Daphnia</taxon>
    </lineage>
</organism>
<dbReference type="EMBL" id="JAOYFB010000037">
    <property type="protein sequence ID" value="KAK4022175.1"/>
    <property type="molecule type" value="Genomic_DNA"/>
</dbReference>